<dbReference type="Proteomes" id="UP000800035">
    <property type="component" value="Unassembled WGS sequence"/>
</dbReference>
<protein>
    <recommendedName>
        <fullName evidence="1">SRR1-like domain-containing protein</fullName>
    </recommendedName>
</protein>
<dbReference type="PANTHER" id="PTHR42080:SF1">
    <property type="entry name" value="SRR1-LIKE DOMAIN-CONTAINING PROTEIN"/>
    <property type="match status" value="1"/>
</dbReference>
<organism evidence="2 3">
    <name type="scientific">Byssothecium circinans</name>
    <dbReference type="NCBI Taxonomy" id="147558"/>
    <lineage>
        <taxon>Eukaryota</taxon>
        <taxon>Fungi</taxon>
        <taxon>Dikarya</taxon>
        <taxon>Ascomycota</taxon>
        <taxon>Pezizomycotina</taxon>
        <taxon>Dothideomycetes</taxon>
        <taxon>Pleosporomycetidae</taxon>
        <taxon>Pleosporales</taxon>
        <taxon>Massarineae</taxon>
        <taxon>Massarinaceae</taxon>
        <taxon>Byssothecium</taxon>
    </lineage>
</organism>
<dbReference type="OrthoDB" id="5230585at2759"/>
<dbReference type="EMBL" id="ML976995">
    <property type="protein sequence ID" value="KAF1955252.1"/>
    <property type="molecule type" value="Genomic_DNA"/>
</dbReference>
<keyword evidence="3" id="KW-1185">Reference proteome</keyword>
<name>A0A6A5TUC5_9PLEO</name>
<proteinExistence type="predicted"/>
<dbReference type="AlphaFoldDB" id="A0A6A5TUC5"/>
<evidence type="ECO:0000313" key="2">
    <source>
        <dbReference type="EMBL" id="KAF1955252.1"/>
    </source>
</evidence>
<accession>A0A6A5TUC5</accession>
<evidence type="ECO:0000259" key="1">
    <source>
        <dbReference type="Pfam" id="PF07985"/>
    </source>
</evidence>
<gene>
    <name evidence="2" type="ORF">CC80DRAFT_505609</name>
</gene>
<feature type="domain" description="SRR1-like" evidence="1">
    <location>
        <begin position="154"/>
        <end position="296"/>
    </location>
</feature>
<reference evidence="2" key="1">
    <citation type="journal article" date="2020" name="Stud. Mycol.">
        <title>101 Dothideomycetes genomes: a test case for predicting lifestyles and emergence of pathogens.</title>
        <authorList>
            <person name="Haridas S."/>
            <person name="Albert R."/>
            <person name="Binder M."/>
            <person name="Bloem J."/>
            <person name="Labutti K."/>
            <person name="Salamov A."/>
            <person name="Andreopoulos B."/>
            <person name="Baker S."/>
            <person name="Barry K."/>
            <person name="Bills G."/>
            <person name="Bluhm B."/>
            <person name="Cannon C."/>
            <person name="Castanera R."/>
            <person name="Culley D."/>
            <person name="Daum C."/>
            <person name="Ezra D."/>
            <person name="Gonzalez J."/>
            <person name="Henrissat B."/>
            <person name="Kuo A."/>
            <person name="Liang C."/>
            <person name="Lipzen A."/>
            <person name="Lutzoni F."/>
            <person name="Magnuson J."/>
            <person name="Mondo S."/>
            <person name="Nolan M."/>
            <person name="Ohm R."/>
            <person name="Pangilinan J."/>
            <person name="Park H.-J."/>
            <person name="Ramirez L."/>
            <person name="Alfaro M."/>
            <person name="Sun H."/>
            <person name="Tritt A."/>
            <person name="Yoshinaga Y."/>
            <person name="Zwiers L.-H."/>
            <person name="Turgeon B."/>
            <person name="Goodwin S."/>
            <person name="Spatafora J."/>
            <person name="Crous P."/>
            <person name="Grigoriev I."/>
        </authorList>
    </citation>
    <scope>NUCLEOTIDE SEQUENCE</scope>
    <source>
        <strain evidence="2">CBS 675.92</strain>
    </source>
</reference>
<dbReference type="Pfam" id="PF07985">
    <property type="entry name" value="SRR1"/>
    <property type="match status" value="1"/>
</dbReference>
<dbReference type="InterPro" id="IPR012942">
    <property type="entry name" value="SRR1-like"/>
</dbReference>
<evidence type="ECO:0000313" key="3">
    <source>
        <dbReference type="Proteomes" id="UP000800035"/>
    </source>
</evidence>
<sequence length="357" mass="40989">MQLPIPNFLKSQKKPSTADPNIITRESFRKYRGPRPKGTTEIFRVNVGKYEKEVLKGEPLFTREHLELYRDIVEWKLESKDIHHMIYWSALRTSWLCHKGLSYEEAMKVHLRAPLEWAGVHDINKVRPVLQRTVEQWNACSVKADLVDMLLKCAVKMPRVEKIVCIGLGSFARRYGSCYCAQSKVKINIIQQHLLAITIAETLEEYYIQQGTAREDLEQIPIILQDPGYIDMDKTLLTELSPRFSVVEDPEGFLAIDETSFVIHIACSAPVAEVLADLTAAGDCGKGPAGILGDEMVTAKPAQWATGIDFETPRVLEFLKGYEMRDFDDVTISKEDLEGIWDESPWFWWLQLRFRKR</sequence>
<dbReference type="PANTHER" id="PTHR42080">
    <property type="entry name" value="SRR1 DOMAIN-CONTAINING PROTEIN"/>
    <property type="match status" value="1"/>
</dbReference>